<keyword evidence="5 6" id="KW-0472">Membrane</keyword>
<feature type="transmembrane region" description="Helical" evidence="6">
    <location>
        <begin position="20"/>
        <end position="44"/>
    </location>
</feature>
<name>A0ABT5X5Z2_9EURY</name>
<evidence type="ECO:0000313" key="9">
    <source>
        <dbReference type="Proteomes" id="UP001220010"/>
    </source>
</evidence>
<evidence type="ECO:0000256" key="6">
    <source>
        <dbReference type="SAM" id="Phobius"/>
    </source>
</evidence>
<evidence type="ECO:0000256" key="2">
    <source>
        <dbReference type="ARBA" id="ARBA00022475"/>
    </source>
</evidence>
<evidence type="ECO:0000256" key="3">
    <source>
        <dbReference type="ARBA" id="ARBA00022692"/>
    </source>
</evidence>
<dbReference type="Proteomes" id="UP001220010">
    <property type="component" value="Unassembled WGS sequence"/>
</dbReference>
<comment type="caution">
    <text evidence="8">The sequence shown here is derived from an EMBL/GenBank/DDBJ whole genome shotgun (WGS) entry which is preliminary data.</text>
</comment>
<feature type="domain" description="RDD" evidence="7">
    <location>
        <begin position="14"/>
        <end position="128"/>
    </location>
</feature>
<keyword evidence="9" id="KW-1185">Reference proteome</keyword>
<protein>
    <submittedName>
        <fullName evidence="8">RDD family protein</fullName>
    </submittedName>
</protein>
<evidence type="ECO:0000313" key="8">
    <source>
        <dbReference type="EMBL" id="MDF0590118.1"/>
    </source>
</evidence>
<dbReference type="InterPro" id="IPR051791">
    <property type="entry name" value="Pra-immunoreactive"/>
</dbReference>
<dbReference type="PANTHER" id="PTHR36115:SF6">
    <property type="entry name" value="PROLINE-RICH ANTIGEN HOMOLOG"/>
    <property type="match status" value="1"/>
</dbReference>
<evidence type="ECO:0000256" key="1">
    <source>
        <dbReference type="ARBA" id="ARBA00004651"/>
    </source>
</evidence>
<dbReference type="PANTHER" id="PTHR36115">
    <property type="entry name" value="PROLINE-RICH ANTIGEN HOMOLOG-RELATED"/>
    <property type="match status" value="1"/>
</dbReference>
<dbReference type="InterPro" id="IPR010432">
    <property type="entry name" value="RDD"/>
</dbReference>
<keyword evidence="4 6" id="KW-1133">Transmembrane helix</keyword>
<organism evidence="8 9">
    <name type="scientific">Candidatus Methanocrinis natronophilus</name>
    <dbReference type="NCBI Taxonomy" id="3033396"/>
    <lineage>
        <taxon>Archaea</taxon>
        <taxon>Methanobacteriati</taxon>
        <taxon>Methanobacteriota</taxon>
        <taxon>Stenosarchaea group</taxon>
        <taxon>Methanomicrobia</taxon>
        <taxon>Methanotrichales</taxon>
        <taxon>Methanotrichaceae</taxon>
        <taxon>Methanocrinis</taxon>
    </lineage>
</organism>
<keyword evidence="2" id="KW-1003">Cell membrane</keyword>
<dbReference type="Pfam" id="PF06271">
    <property type="entry name" value="RDD"/>
    <property type="match status" value="1"/>
</dbReference>
<accession>A0ABT5X5Z2</accession>
<feature type="transmembrane region" description="Helical" evidence="6">
    <location>
        <begin position="56"/>
        <end position="75"/>
    </location>
</feature>
<evidence type="ECO:0000256" key="5">
    <source>
        <dbReference type="ARBA" id="ARBA00023136"/>
    </source>
</evidence>
<evidence type="ECO:0000259" key="7">
    <source>
        <dbReference type="Pfam" id="PF06271"/>
    </source>
</evidence>
<keyword evidence="3 6" id="KW-0812">Transmembrane</keyword>
<dbReference type="EMBL" id="JARFPK010000007">
    <property type="protein sequence ID" value="MDF0590118.1"/>
    <property type="molecule type" value="Genomic_DNA"/>
</dbReference>
<reference evidence="8 9" key="1">
    <citation type="submission" date="2023-03" db="EMBL/GenBank/DDBJ databases">
        <title>WGS of Methanotrichaceae archaeon Mx.</title>
        <authorList>
            <person name="Sorokin D.Y."/>
            <person name="Merkel A.Y."/>
        </authorList>
    </citation>
    <scope>NUCLEOTIDE SEQUENCE [LARGE SCALE GENOMIC DNA]</scope>
    <source>
        <strain evidence="8 9">Mx</strain>
    </source>
</reference>
<proteinExistence type="predicted"/>
<gene>
    <name evidence="8" type="ORF">P0O15_02855</name>
</gene>
<evidence type="ECO:0000256" key="4">
    <source>
        <dbReference type="ARBA" id="ARBA00022989"/>
    </source>
</evidence>
<sequence>MEGQDVEVRELRIASWERRLAAWLIDIILVGVLVDLIVGMTGPLTPVVPWLPPGPAFQWGFSDGALVLFAYWTVLEGTRGQSLGKMALSLKVTGKKGEEIDLPRAAIQSFGKAFLLPLDCLIGWIAMRGSGQRLFNRLSETIVIHVNESAPEGVRYVRPG</sequence>
<comment type="subcellular location">
    <subcellularLocation>
        <location evidence="1">Cell membrane</location>
        <topology evidence="1">Multi-pass membrane protein</topology>
    </subcellularLocation>
</comment>